<organism evidence="1 2">
    <name type="scientific">Alkalidesulfovibrio alkalitolerans DSM 16529</name>
    <dbReference type="NCBI Taxonomy" id="1121439"/>
    <lineage>
        <taxon>Bacteria</taxon>
        <taxon>Pseudomonadati</taxon>
        <taxon>Thermodesulfobacteriota</taxon>
        <taxon>Desulfovibrionia</taxon>
        <taxon>Desulfovibrionales</taxon>
        <taxon>Desulfovibrionaceae</taxon>
        <taxon>Alkalidesulfovibrio</taxon>
    </lineage>
</organism>
<sequence>MEAAVRTAMSTVSRSPGVCARCAVLSGSCCTLVPGQEDLCFPLSDVEMDRIRDIAGARGWFVQEPNSASFVHHLDRLFPGEEEQIRILFPLRRHHFRLATGPDGRCALLGENGCTLPVEARPYYCRLFPVWLSGEKLFVLAGQCLAVKEATGTARLLDSVNLSRPAARDMHARLRLAWGLPPRPEMPNVTLRLQRNPQ</sequence>
<dbReference type="AlphaFoldDB" id="S7UC06"/>
<keyword evidence="2" id="KW-1185">Reference proteome</keyword>
<evidence type="ECO:0000313" key="2">
    <source>
        <dbReference type="Proteomes" id="UP000014975"/>
    </source>
</evidence>
<accession>S7UC06</accession>
<name>S7UC06_9BACT</name>
<evidence type="ECO:0000313" key="1">
    <source>
        <dbReference type="EMBL" id="EPR31429.1"/>
    </source>
</evidence>
<protein>
    <recommendedName>
        <fullName evidence="3">YkgJ family cysteine cluster protein</fullName>
    </recommendedName>
</protein>
<dbReference type="PATRIC" id="fig|1121439.3.peg.2391"/>
<dbReference type="eggNOG" id="COG0727">
    <property type="taxonomic scope" value="Bacteria"/>
</dbReference>
<dbReference type="STRING" id="1121439.dsat_1018"/>
<dbReference type="Proteomes" id="UP000014975">
    <property type="component" value="Unassembled WGS sequence"/>
</dbReference>
<reference evidence="1 2" key="1">
    <citation type="journal article" date="2013" name="Genome Announc.">
        <title>Draft genome sequences for three mercury-methylating, sulfate-reducing bacteria.</title>
        <authorList>
            <person name="Brown S.D."/>
            <person name="Hurt R.A.Jr."/>
            <person name="Gilmour C.C."/>
            <person name="Elias D.A."/>
        </authorList>
    </citation>
    <scope>NUCLEOTIDE SEQUENCE [LARGE SCALE GENOMIC DNA]</scope>
    <source>
        <strain evidence="1 2">DSM 16529</strain>
    </source>
</reference>
<evidence type="ECO:0008006" key="3">
    <source>
        <dbReference type="Google" id="ProtNLM"/>
    </source>
</evidence>
<comment type="caution">
    <text evidence="1">The sequence shown here is derived from an EMBL/GenBank/DDBJ whole genome shotgun (WGS) entry which is preliminary data.</text>
</comment>
<proteinExistence type="predicted"/>
<dbReference type="EMBL" id="ATHI01000029">
    <property type="protein sequence ID" value="EPR31429.1"/>
    <property type="molecule type" value="Genomic_DNA"/>
</dbReference>
<gene>
    <name evidence="1" type="ORF">dsat_1018</name>
</gene>